<keyword evidence="1" id="KW-0808">Transferase</keyword>
<evidence type="ECO:0000256" key="5">
    <source>
        <dbReference type="SAM" id="Phobius"/>
    </source>
</evidence>
<accession>A0A4R6E0X6</accession>
<dbReference type="Pfam" id="PF13672">
    <property type="entry name" value="PP2C_2"/>
    <property type="match status" value="1"/>
</dbReference>
<protein>
    <submittedName>
        <fullName evidence="8">Serine/threonine protein kinase</fullName>
    </submittedName>
</protein>
<evidence type="ECO:0000313" key="8">
    <source>
        <dbReference type="EMBL" id="TDN51350.1"/>
    </source>
</evidence>
<keyword evidence="3 8" id="KW-0418">Kinase</keyword>
<dbReference type="InterPro" id="IPR011009">
    <property type="entry name" value="Kinase-like_dom_sf"/>
</dbReference>
<proteinExistence type="predicted"/>
<keyword evidence="8" id="KW-0723">Serine/threonine-protein kinase</keyword>
<dbReference type="Pfam" id="PF00069">
    <property type="entry name" value="Pkinase"/>
    <property type="match status" value="1"/>
</dbReference>
<sequence>MASAPRVTVGQHSLAGAHETNQDFHGAVLPAGSLLATKGIALALADGISTSSVGHLASQTAVGAFLEDYYATSEAWTVRRAAQRVLGATNAWLHGQTQRSEGRFDKDRGYVCTFSALILKGRDLHLLHVGDSRIYRLHPQALEQLTADHRVHHSASESYLARALGTGPRLEIDYRSWEAEAGELYLLATDGAYEHLDAAAIHAALARHPDDLDAAAAALVAQARAAGSRDDATLQLLRIDALPADDAPQAALRRESLALPPALKPRQVFEGFTIVRELQVSARSHVLLAVDAASGRQLVLKTPSVDLRDDTRYLDGFVLEEWVARRVDSPHVIKAWPGERRRQHLYVAMEYIEGQTLAQWMTDHPQPPLDIVRGIVEQIGHGLQALHGRDMLHRDLRPENLMIDRSGTVKLIDLASVHVAGLAESLGEPDAAPPPGTLQYLAPECLLGEPATPASDLFALAALSYQMFTGQLPYGLAASRVRTPQELRRLRYIPLRHLRPELPAWLDAVLARALDPRPAKRQEAISEFIYDLKNPAPHFQRTQRLPLAERDPVLFWKCVSLMSGMAVLGLLAFIASSR</sequence>
<dbReference type="InterPro" id="IPR001932">
    <property type="entry name" value="PPM-type_phosphatase-like_dom"/>
</dbReference>
<dbReference type="RefSeq" id="WP_133590846.1">
    <property type="nucleotide sequence ID" value="NZ_SNVV01000007.1"/>
</dbReference>
<feature type="domain" description="PPM-type phosphatase" evidence="7">
    <location>
        <begin position="8"/>
        <end position="239"/>
    </location>
</feature>
<dbReference type="Proteomes" id="UP000295129">
    <property type="component" value="Unassembled WGS sequence"/>
</dbReference>
<evidence type="ECO:0000256" key="2">
    <source>
        <dbReference type="ARBA" id="ARBA00022741"/>
    </source>
</evidence>
<dbReference type="SUPFAM" id="SSF56112">
    <property type="entry name" value="Protein kinase-like (PK-like)"/>
    <property type="match status" value="1"/>
</dbReference>
<evidence type="ECO:0000313" key="9">
    <source>
        <dbReference type="Proteomes" id="UP000295129"/>
    </source>
</evidence>
<dbReference type="InterPro" id="IPR008266">
    <property type="entry name" value="Tyr_kinase_AS"/>
</dbReference>
<keyword evidence="5" id="KW-0472">Membrane</keyword>
<name>A0A4R6E0X6_9RHOO</name>
<dbReference type="GO" id="GO:0004674">
    <property type="term" value="F:protein serine/threonine kinase activity"/>
    <property type="evidence" value="ECO:0007669"/>
    <property type="project" value="UniProtKB-KW"/>
</dbReference>
<dbReference type="PROSITE" id="PS51746">
    <property type="entry name" value="PPM_2"/>
    <property type="match status" value="1"/>
</dbReference>
<dbReference type="InterPro" id="IPR000719">
    <property type="entry name" value="Prot_kinase_dom"/>
</dbReference>
<comment type="caution">
    <text evidence="8">The sequence shown here is derived from an EMBL/GenBank/DDBJ whole genome shotgun (WGS) entry which is preliminary data.</text>
</comment>
<feature type="transmembrane region" description="Helical" evidence="5">
    <location>
        <begin position="554"/>
        <end position="575"/>
    </location>
</feature>
<dbReference type="SMART" id="SM00332">
    <property type="entry name" value="PP2Cc"/>
    <property type="match status" value="1"/>
</dbReference>
<dbReference type="PROSITE" id="PS50011">
    <property type="entry name" value="PROTEIN_KINASE_DOM"/>
    <property type="match status" value="1"/>
</dbReference>
<keyword evidence="4" id="KW-0067">ATP-binding</keyword>
<keyword evidence="9" id="KW-1185">Reference proteome</keyword>
<dbReference type="InterPro" id="IPR036457">
    <property type="entry name" value="PPM-type-like_dom_sf"/>
</dbReference>
<evidence type="ECO:0000256" key="3">
    <source>
        <dbReference type="ARBA" id="ARBA00022777"/>
    </source>
</evidence>
<keyword evidence="5" id="KW-0812">Transmembrane</keyword>
<reference evidence="8 9" key="1">
    <citation type="submission" date="2019-03" db="EMBL/GenBank/DDBJ databases">
        <title>Genomic Encyclopedia of Type Strains, Phase IV (KMG-IV): sequencing the most valuable type-strain genomes for metagenomic binning, comparative biology and taxonomic classification.</title>
        <authorList>
            <person name="Goeker M."/>
        </authorList>
    </citation>
    <scope>NUCLEOTIDE SEQUENCE [LARGE SCALE GENOMIC DNA]</scope>
    <source>
        <strain evidence="8 9">DSM 12121</strain>
    </source>
</reference>
<gene>
    <name evidence="8" type="ORF">C7389_10784</name>
</gene>
<dbReference type="SMART" id="SM00331">
    <property type="entry name" value="PP2C_SIG"/>
    <property type="match status" value="1"/>
</dbReference>
<dbReference type="CDD" id="cd14014">
    <property type="entry name" value="STKc_PknB_like"/>
    <property type="match status" value="1"/>
</dbReference>
<dbReference type="SMART" id="SM00219">
    <property type="entry name" value="TyrKc"/>
    <property type="match status" value="1"/>
</dbReference>
<dbReference type="GO" id="GO:0004713">
    <property type="term" value="F:protein tyrosine kinase activity"/>
    <property type="evidence" value="ECO:0007669"/>
    <property type="project" value="InterPro"/>
</dbReference>
<evidence type="ECO:0000256" key="4">
    <source>
        <dbReference type="ARBA" id="ARBA00022840"/>
    </source>
</evidence>
<dbReference type="GO" id="GO:0005524">
    <property type="term" value="F:ATP binding"/>
    <property type="evidence" value="ECO:0007669"/>
    <property type="project" value="UniProtKB-KW"/>
</dbReference>
<evidence type="ECO:0000256" key="1">
    <source>
        <dbReference type="ARBA" id="ARBA00022679"/>
    </source>
</evidence>
<dbReference type="PANTHER" id="PTHR43289">
    <property type="entry name" value="MITOGEN-ACTIVATED PROTEIN KINASE KINASE KINASE 20-RELATED"/>
    <property type="match status" value="1"/>
</dbReference>
<evidence type="ECO:0000259" key="6">
    <source>
        <dbReference type="PROSITE" id="PS50011"/>
    </source>
</evidence>
<dbReference type="Gene3D" id="3.60.40.10">
    <property type="entry name" value="PPM-type phosphatase domain"/>
    <property type="match status" value="1"/>
</dbReference>
<keyword evidence="5" id="KW-1133">Transmembrane helix</keyword>
<organism evidence="8 9">
    <name type="scientific">Azoarcus indigens</name>
    <dbReference type="NCBI Taxonomy" id="29545"/>
    <lineage>
        <taxon>Bacteria</taxon>
        <taxon>Pseudomonadati</taxon>
        <taxon>Pseudomonadota</taxon>
        <taxon>Betaproteobacteria</taxon>
        <taxon>Rhodocyclales</taxon>
        <taxon>Zoogloeaceae</taxon>
        <taxon>Azoarcus</taxon>
    </lineage>
</organism>
<dbReference type="Gene3D" id="1.10.510.10">
    <property type="entry name" value="Transferase(Phosphotransferase) domain 1"/>
    <property type="match status" value="1"/>
</dbReference>
<dbReference type="EMBL" id="SNVV01000007">
    <property type="protein sequence ID" value="TDN51350.1"/>
    <property type="molecule type" value="Genomic_DNA"/>
</dbReference>
<dbReference type="AlphaFoldDB" id="A0A4R6E0X6"/>
<dbReference type="PANTHER" id="PTHR43289:SF6">
    <property type="entry name" value="SERINE_THREONINE-PROTEIN KINASE NEKL-3"/>
    <property type="match status" value="1"/>
</dbReference>
<dbReference type="SUPFAM" id="SSF81606">
    <property type="entry name" value="PP2C-like"/>
    <property type="match status" value="1"/>
</dbReference>
<feature type="domain" description="Protein kinase" evidence="6">
    <location>
        <begin position="272"/>
        <end position="539"/>
    </location>
</feature>
<keyword evidence="2" id="KW-0547">Nucleotide-binding</keyword>
<dbReference type="OrthoDB" id="9801841at2"/>
<evidence type="ECO:0000259" key="7">
    <source>
        <dbReference type="PROSITE" id="PS51746"/>
    </source>
</evidence>
<dbReference type="InterPro" id="IPR020635">
    <property type="entry name" value="Tyr_kinase_cat_dom"/>
</dbReference>
<dbReference type="Gene3D" id="3.30.200.20">
    <property type="entry name" value="Phosphorylase Kinase, domain 1"/>
    <property type="match status" value="1"/>
</dbReference>
<dbReference type="PROSITE" id="PS00109">
    <property type="entry name" value="PROTEIN_KINASE_TYR"/>
    <property type="match status" value="1"/>
</dbReference>